<feature type="region of interest" description="Disordered" evidence="1">
    <location>
        <begin position="1"/>
        <end position="36"/>
    </location>
</feature>
<keyword evidence="3" id="KW-1185">Reference proteome</keyword>
<dbReference type="Proteomes" id="UP000237000">
    <property type="component" value="Unassembled WGS sequence"/>
</dbReference>
<sequence length="130" mass="14929">MPKRVKKEQAGTKNGTPAPHKGTKRRQSSQSTQDRALQWHCDASFSSQWHCSAIPAAPQCQIKPQIFLGAFPPHPRLKMDVPDHFLMNQGPRLDLTLSNSLLDKKSYFWRWRHIFQDSSLAHPSPAERKF</sequence>
<proteinExistence type="predicted"/>
<gene>
    <name evidence="2" type="ORF">TorRG33x02_279060</name>
</gene>
<accession>A0A2P5CND6</accession>
<comment type="caution">
    <text evidence="2">The sequence shown here is derived from an EMBL/GenBank/DDBJ whole genome shotgun (WGS) entry which is preliminary data.</text>
</comment>
<name>A0A2P5CND6_TREOI</name>
<organism evidence="2 3">
    <name type="scientific">Trema orientale</name>
    <name type="common">Charcoal tree</name>
    <name type="synonym">Celtis orientalis</name>
    <dbReference type="NCBI Taxonomy" id="63057"/>
    <lineage>
        <taxon>Eukaryota</taxon>
        <taxon>Viridiplantae</taxon>
        <taxon>Streptophyta</taxon>
        <taxon>Embryophyta</taxon>
        <taxon>Tracheophyta</taxon>
        <taxon>Spermatophyta</taxon>
        <taxon>Magnoliopsida</taxon>
        <taxon>eudicotyledons</taxon>
        <taxon>Gunneridae</taxon>
        <taxon>Pentapetalae</taxon>
        <taxon>rosids</taxon>
        <taxon>fabids</taxon>
        <taxon>Rosales</taxon>
        <taxon>Cannabaceae</taxon>
        <taxon>Trema</taxon>
    </lineage>
</organism>
<reference evidence="3" key="1">
    <citation type="submission" date="2016-06" db="EMBL/GenBank/DDBJ databases">
        <title>Parallel loss of symbiosis genes in relatives of nitrogen-fixing non-legume Parasponia.</title>
        <authorList>
            <person name="Van Velzen R."/>
            <person name="Holmer R."/>
            <person name="Bu F."/>
            <person name="Rutten L."/>
            <person name="Van Zeijl A."/>
            <person name="Liu W."/>
            <person name="Santuari L."/>
            <person name="Cao Q."/>
            <person name="Sharma T."/>
            <person name="Shen D."/>
            <person name="Roswanjaya Y."/>
            <person name="Wardhani T."/>
            <person name="Kalhor M.S."/>
            <person name="Jansen J."/>
            <person name="Van den Hoogen J."/>
            <person name="Gungor B."/>
            <person name="Hartog M."/>
            <person name="Hontelez J."/>
            <person name="Verver J."/>
            <person name="Yang W.-C."/>
            <person name="Schijlen E."/>
            <person name="Repin R."/>
            <person name="Schilthuizen M."/>
            <person name="Schranz E."/>
            <person name="Heidstra R."/>
            <person name="Miyata K."/>
            <person name="Fedorova E."/>
            <person name="Kohlen W."/>
            <person name="Bisseling T."/>
            <person name="Smit S."/>
            <person name="Geurts R."/>
        </authorList>
    </citation>
    <scope>NUCLEOTIDE SEQUENCE [LARGE SCALE GENOMIC DNA]</scope>
    <source>
        <strain evidence="3">cv. RG33-2</strain>
    </source>
</reference>
<evidence type="ECO:0000313" key="2">
    <source>
        <dbReference type="EMBL" id="PON62532.1"/>
    </source>
</evidence>
<protein>
    <submittedName>
        <fullName evidence="2">Uncharacterized protein</fullName>
    </submittedName>
</protein>
<evidence type="ECO:0000313" key="3">
    <source>
        <dbReference type="Proteomes" id="UP000237000"/>
    </source>
</evidence>
<dbReference type="AlphaFoldDB" id="A0A2P5CND6"/>
<dbReference type="InParanoid" id="A0A2P5CND6"/>
<evidence type="ECO:0000256" key="1">
    <source>
        <dbReference type="SAM" id="MobiDB-lite"/>
    </source>
</evidence>
<dbReference type="EMBL" id="JXTC01000346">
    <property type="protein sequence ID" value="PON62532.1"/>
    <property type="molecule type" value="Genomic_DNA"/>
</dbReference>